<organism evidence="1 2">
    <name type="scientific">Dallia pectoralis</name>
    <name type="common">Alaska blackfish</name>
    <dbReference type="NCBI Taxonomy" id="75939"/>
    <lineage>
        <taxon>Eukaryota</taxon>
        <taxon>Metazoa</taxon>
        <taxon>Chordata</taxon>
        <taxon>Craniata</taxon>
        <taxon>Vertebrata</taxon>
        <taxon>Euteleostomi</taxon>
        <taxon>Actinopterygii</taxon>
        <taxon>Neopterygii</taxon>
        <taxon>Teleostei</taxon>
        <taxon>Protacanthopterygii</taxon>
        <taxon>Esociformes</taxon>
        <taxon>Umbridae</taxon>
        <taxon>Dallia</taxon>
    </lineage>
</organism>
<protein>
    <submittedName>
        <fullName evidence="1">Uncharacterized protein</fullName>
    </submittedName>
</protein>
<evidence type="ECO:0000313" key="1">
    <source>
        <dbReference type="EMBL" id="KAJ8008082.1"/>
    </source>
</evidence>
<reference evidence="1" key="1">
    <citation type="submission" date="2021-05" db="EMBL/GenBank/DDBJ databases">
        <authorList>
            <person name="Pan Q."/>
            <person name="Jouanno E."/>
            <person name="Zahm M."/>
            <person name="Klopp C."/>
            <person name="Cabau C."/>
            <person name="Louis A."/>
            <person name="Berthelot C."/>
            <person name="Parey E."/>
            <person name="Roest Crollius H."/>
            <person name="Montfort J."/>
            <person name="Robinson-Rechavi M."/>
            <person name="Bouchez O."/>
            <person name="Lampietro C."/>
            <person name="Lopez Roques C."/>
            <person name="Donnadieu C."/>
            <person name="Postlethwait J."/>
            <person name="Bobe J."/>
            <person name="Dillon D."/>
            <person name="Chandos A."/>
            <person name="von Hippel F."/>
            <person name="Guiguen Y."/>
        </authorList>
    </citation>
    <scope>NUCLEOTIDE SEQUENCE</scope>
    <source>
        <strain evidence="1">YG-Jan2019</strain>
    </source>
</reference>
<evidence type="ECO:0000313" key="2">
    <source>
        <dbReference type="Proteomes" id="UP001157502"/>
    </source>
</evidence>
<proteinExistence type="predicted"/>
<dbReference type="Proteomes" id="UP001157502">
    <property type="component" value="Chromosome 8"/>
</dbReference>
<dbReference type="EMBL" id="CM055735">
    <property type="protein sequence ID" value="KAJ8008082.1"/>
    <property type="molecule type" value="Genomic_DNA"/>
</dbReference>
<sequence>MTGKIGIVTPRQYCCAGLVGHKHAAGRTSSWVGLGGLEAADSGLHLPVPYGGMRKDIHVQAVLMAPRTLRRKTKTSSPSASLATGTLPFSGRLSILVATSMRELMSLGNSLAASSSFISPDNP</sequence>
<accession>A0ACC2GX34</accession>
<comment type="caution">
    <text evidence="1">The sequence shown here is derived from an EMBL/GenBank/DDBJ whole genome shotgun (WGS) entry which is preliminary data.</text>
</comment>
<gene>
    <name evidence="1" type="ORF">DPEC_G00101070</name>
</gene>
<name>A0ACC2GX34_DALPE</name>
<keyword evidence="2" id="KW-1185">Reference proteome</keyword>